<dbReference type="GO" id="GO:0046872">
    <property type="term" value="F:metal ion binding"/>
    <property type="evidence" value="ECO:0007669"/>
    <property type="project" value="UniProtKB-KW"/>
</dbReference>
<keyword evidence="3" id="KW-0540">Nuclease</keyword>
<dbReference type="EMBL" id="JACHXD010000009">
    <property type="protein sequence ID" value="MBB3120284.1"/>
    <property type="molecule type" value="Genomic_DNA"/>
</dbReference>
<dbReference type="PANTHER" id="PTHR33653">
    <property type="entry name" value="RIBONUCLEASE VAPC2"/>
    <property type="match status" value="1"/>
</dbReference>
<dbReference type="GO" id="GO:0004518">
    <property type="term" value="F:nuclease activity"/>
    <property type="evidence" value="ECO:0007669"/>
    <property type="project" value="UniProtKB-KW"/>
</dbReference>
<comment type="caution">
    <text evidence="9">The sequence shown here is derived from an EMBL/GenBank/DDBJ whole genome shotgun (WGS) entry which is preliminary data.</text>
</comment>
<dbReference type="InterPro" id="IPR050556">
    <property type="entry name" value="Type_II_TA_system_RNase"/>
</dbReference>
<evidence type="ECO:0000256" key="1">
    <source>
        <dbReference type="ARBA" id="ARBA00001946"/>
    </source>
</evidence>
<accession>A0A7W5BBU2</accession>
<comment type="similarity">
    <text evidence="7">Belongs to the PINc/VapC protein family.</text>
</comment>
<dbReference type="Gene3D" id="3.40.50.1010">
    <property type="entry name" value="5'-nuclease"/>
    <property type="match status" value="1"/>
</dbReference>
<dbReference type="Proteomes" id="UP000541535">
    <property type="component" value="Unassembled WGS sequence"/>
</dbReference>
<evidence type="ECO:0000256" key="3">
    <source>
        <dbReference type="ARBA" id="ARBA00022722"/>
    </source>
</evidence>
<evidence type="ECO:0000256" key="6">
    <source>
        <dbReference type="ARBA" id="ARBA00022842"/>
    </source>
</evidence>
<evidence type="ECO:0000256" key="5">
    <source>
        <dbReference type="ARBA" id="ARBA00022801"/>
    </source>
</evidence>
<keyword evidence="6" id="KW-0460">Magnesium</keyword>
<keyword evidence="2" id="KW-1277">Toxin-antitoxin system</keyword>
<dbReference type="InterPro" id="IPR002716">
    <property type="entry name" value="PIN_dom"/>
</dbReference>
<proteinExistence type="inferred from homology"/>
<dbReference type="AlphaFoldDB" id="A0A7W5BBU2"/>
<gene>
    <name evidence="9" type="ORF">FHS03_003348</name>
</gene>
<protein>
    <recommendedName>
        <fullName evidence="8">PIN domain-containing protein</fullName>
    </recommendedName>
</protein>
<evidence type="ECO:0000313" key="10">
    <source>
        <dbReference type="Proteomes" id="UP000541535"/>
    </source>
</evidence>
<evidence type="ECO:0000259" key="8">
    <source>
        <dbReference type="Pfam" id="PF01850"/>
    </source>
</evidence>
<dbReference type="InterPro" id="IPR029060">
    <property type="entry name" value="PIN-like_dom_sf"/>
</dbReference>
<organism evidence="9 10">
    <name type="scientific">Pseudoduganella violacea</name>
    <dbReference type="NCBI Taxonomy" id="1715466"/>
    <lineage>
        <taxon>Bacteria</taxon>
        <taxon>Pseudomonadati</taxon>
        <taxon>Pseudomonadota</taxon>
        <taxon>Betaproteobacteria</taxon>
        <taxon>Burkholderiales</taxon>
        <taxon>Oxalobacteraceae</taxon>
        <taxon>Telluria group</taxon>
        <taxon>Pseudoduganella</taxon>
    </lineage>
</organism>
<feature type="domain" description="PIN" evidence="8">
    <location>
        <begin position="16"/>
        <end position="111"/>
    </location>
</feature>
<evidence type="ECO:0000313" key="9">
    <source>
        <dbReference type="EMBL" id="MBB3120284.1"/>
    </source>
</evidence>
<keyword evidence="4" id="KW-0479">Metal-binding</keyword>
<keyword evidence="10" id="KW-1185">Reference proteome</keyword>
<dbReference type="GO" id="GO:0016787">
    <property type="term" value="F:hydrolase activity"/>
    <property type="evidence" value="ECO:0007669"/>
    <property type="project" value="UniProtKB-KW"/>
</dbReference>
<keyword evidence="5" id="KW-0378">Hydrolase</keyword>
<dbReference type="PANTHER" id="PTHR33653:SF1">
    <property type="entry name" value="RIBONUCLEASE VAPC2"/>
    <property type="match status" value="1"/>
</dbReference>
<evidence type="ECO:0000256" key="4">
    <source>
        <dbReference type="ARBA" id="ARBA00022723"/>
    </source>
</evidence>
<comment type="cofactor">
    <cofactor evidence="1">
        <name>Mg(2+)</name>
        <dbReference type="ChEBI" id="CHEBI:18420"/>
    </cofactor>
</comment>
<sequence length="146" mass="16096">MDLMNGIQEARTEASYYADITISAVTWMEVMVGCLMADQTNQSQQAGQFRKFLSALRIKVMHTDDLITFNAAQIRAAGLVEIPKRQIKLPDAIIGATANVLGLTVVTRNPRDFGANSVRVPYKCQCDYDEDGKLVRWTVSDVAAAP</sequence>
<reference evidence="9 10" key="1">
    <citation type="submission" date="2020-08" db="EMBL/GenBank/DDBJ databases">
        <title>Genomic Encyclopedia of Type Strains, Phase III (KMG-III): the genomes of soil and plant-associated and newly described type strains.</title>
        <authorList>
            <person name="Whitman W."/>
        </authorList>
    </citation>
    <scope>NUCLEOTIDE SEQUENCE [LARGE SCALE GENOMIC DNA]</scope>
    <source>
        <strain evidence="9 10">CECT 8897</strain>
    </source>
</reference>
<evidence type="ECO:0000256" key="7">
    <source>
        <dbReference type="ARBA" id="ARBA00038093"/>
    </source>
</evidence>
<dbReference type="SUPFAM" id="SSF88723">
    <property type="entry name" value="PIN domain-like"/>
    <property type="match status" value="1"/>
</dbReference>
<name>A0A7W5BBU2_9BURK</name>
<evidence type="ECO:0000256" key="2">
    <source>
        <dbReference type="ARBA" id="ARBA00022649"/>
    </source>
</evidence>
<dbReference type="Pfam" id="PF01850">
    <property type="entry name" value="PIN"/>
    <property type="match status" value="1"/>
</dbReference>